<evidence type="ECO:0000313" key="8">
    <source>
        <dbReference type="EMBL" id="RED64498.1"/>
    </source>
</evidence>
<feature type="transmembrane region" description="Helical" evidence="7">
    <location>
        <begin position="320"/>
        <end position="344"/>
    </location>
</feature>
<comment type="caution">
    <text evidence="8">The sequence shown here is derived from an EMBL/GenBank/DDBJ whole genome shotgun (WGS) entry which is preliminary data.</text>
</comment>
<keyword evidence="9" id="KW-1185">Reference proteome</keyword>
<dbReference type="SUPFAM" id="SSF161098">
    <property type="entry name" value="MetI-like"/>
    <property type="match status" value="2"/>
</dbReference>
<evidence type="ECO:0000256" key="4">
    <source>
        <dbReference type="ARBA" id="ARBA00022692"/>
    </source>
</evidence>
<feature type="transmembrane region" description="Helical" evidence="7">
    <location>
        <begin position="256"/>
        <end position="276"/>
    </location>
</feature>
<feature type="transmembrane region" description="Helical" evidence="7">
    <location>
        <begin position="364"/>
        <end position="387"/>
    </location>
</feature>
<evidence type="ECO:0000256" key="7">
    <source>
        <dbReference type="SAM" id="Phobius"/>
    </source>
</evidence>
<dbReference type="GO" id="GO:0005886">
    <property type="term" value="C:plasma membrane"/>
    <property type="evidence" value="ECO:0007669"/>
    <property type="project" value="UniProtKB-SubCell"/>
</dbReference>
<name>A0A3D9IS43_9BACL</name>
<protein>
    <submittedName>
        <fullName evidence="8">ABC-type polysaccharide transport system permease subunit</fullName>
    </submittedName>
</protein>
<sequence length="570" mass="62460">MDLYLKRIWKYKFHYLLAFLPLLLIFLLKIIPFIVGIRMAFTDVKPLYGIFGSEWTGLANFKALFGMPEFVNVLGNTLAIKLSYMGVVGTVALVLALALSGIQSARLRNAFVLLFLIPYFIPSSVVADVAAYLLSPTQSIFSIDSLLLTDPAYFRAIVYLLEALKTCGIPVLLALAAIRAYQSGSHAPGVRQTSTFYPALRALVAFLLIQLSTILSTDFDLLYLLNNPLVYSVGDTVDTFGFRIGFINANYGVSSAVWLFQFAVQLVFTLAAYFLVRKWFLRDLFTRGSAQASGGKRVNLDKAADTRSNSGFGTSAGRNALGIVVASLYSAIVLFFLYFLFVHPFLIGEGGGPALSDVFPGQNFMLFLILYGTVTVIGLLIILMLAYPLTVSRLPGRGLYKLVLLFVLAIGTGSTLHEYMAYRGMGAVNTTYPLLIGGLVAIVGVFVLKSAFNANYASLKLQAEQEGRGEMHAFFTLFVPKVWKPLLGLGVLSFVGLWNSYIPPFVYISNPELYSPITSVAMLSRSMDLQQSPEIVLQMGAIVSLPSVILLLALSKFLTSEVFLGASRRL</sequence>
<dbReference type="PANTHER" id="PTHR43744:SF8">
    <property type="entry name" value="SN-GLYCEROL-3-PHOSPHATE TRANSPORT SYSTEM PERMEASE PROTEIN UGPE"/>
    <property type="match status" value="1"/>
</dbReference>
<reference evidence="8 9" key="1">
    <citation type="submission" date="2018-07" db="EMBL/GenBank/DDBJ databases">
        <title>Genomic Encyclopedia of Type Strains, Phase III (KMG-III): the genomes of soil and plant-associated and newly described type strains.</title>
        <authorList>
            <person name="Whitman W."/>
        </authorList>
    </citation>
    <scope>NUCLEOTIDE SEQUENCE [LARGE SCALE GENOMIC DNA]</scope>
    <source>
        <strain evidence="8 9">CECT 7287</strain>
    </source>
</reference>
<keyword evidence="2" id="KW-0813">Transport</keyword>
<keyword evidence="3" id="KW-1003">Cell membrane</keyword>
<feature type="transmembrane region" description="Helical" evidence="7">
    <location>
        <begin position="535"/>
        <end position="554"/>
    </location>
</feature>
<accession>A0A3D9IS43</accession>
<evidence type="ECO:0000256" key="2">
    <source>
        <dbReference type="ARBA" id="ARBA00022448"/>
    </source>
</evidence>
<dbReference type="RefSeq" id="WP_116063228.1">
    <property type="nucleotide sequence ID" value="NZ_QRDZ01000022.1"/>
</dbReference>
<dbReference type="PANTHER" id="PTHR43744">
    <property type="entry name" value="ABC TRANSPORTER PERMEASE PROTEIN MG189-RELATED-RELATED"/>
    <property type="match status" value="1"/>
</dbReference>
<evidence type="ECO:0000256" key="5">
    <source>
        <dbReference type="ARBA" id="ARBA00022989"/>
    </source>
</evidence>
<organism evidence="8 9">
    <name type="scientific">Cohnella phaseoli</name>
    <dbReference type="NCBI Taxonomy" id="456490"/>
    <lineage>
        <taxon>Bacteria</taxon>
        <taxon>Bacillati</taxon>
        <taxon>Bacillota</taxon>
        <taxon>Bacilli</taxon>
        <taxon>Bacillales</taxon>
        <taxon>Paenibacillaceae</taxon>
        <taxon>Cohnella</taxon>
    </lineage>
</organism>
<feature type="transmembrane region" description="Helical" evidence="7">
    <location>
        <begin position="153"/>
        <end position="178"/>
    </location>
</feature>
<evidence type="ECO:0000256" key="1">
    <source>
        <dbReference type="ARBA" id="ARBA00004651"/>
    </source>
</evidence>
<feature type="transmembrane region" description="Helical" evidence="7">
    <location>
        <begin position="15"/>
        <end position="41"/>
    </location>
</feature>
<evidence type="ECO:0000256" key="3">
    <source>
        <dbReference type="ARBA" id="ARBA00022475"/>
    </source>
</evidence>
<gene>
    <name evidence="8" type="ORF">DFP98_12250</name>
</gene>
<feature type="transmembrane region" description="Helical" evidence="7">
    <location>
        <begin position="473"/>
        <end position="498"/>
    </location>
</feature>
<keyword evidence="4 7" id="KW-0812">Transmembrane</keyword>
<feature type="transmembrane region" description="Helical" evidence="7">
    <location>
        <begin position="78"/>
        <end position="99"/>
    </location>
</feature>
<dbReference type="AlphaFoldDB" id="A0A3D9IS43"/>
<dbReference type="Gene3D" id="1.10.3720.10">
    <property type="entry name" value="MetI-like"/>
    <property type="match status" value="2"/>
</dbReference>
<proteinExistence type="predicted"/>
<feature type="transmembrane region" description="Helical" evidence="7">
    <location>
        <begin position="399"/>
        <end position="420"/>
    </location>
</feature>
<evidence type="ECO:0000256" key="6">
    <source>
        <dbReference type="ARBA" id="ARBA00023136"/>
    </source>
</evidence>
<feature type="transmembrane region" description="Helical" evidence="7">
    <location>
        <begin position="111"/>
        <end position="133"/>
    </location>
</feature>
<comment type="subcellular location">
    <subcellularLocation>
        <location evidence="1">Cell membrane</location>
        <topology evidence="1">Multi-pass membrane protein</topology>
    </subcellularLocation>
</comment>
<keyword evidence="5 7" id="KW-1133">Transmembrane helix</keyword>
<evidence type="ECO:0000313" key="9">
    <source>
        <dbReference type="Proteomes" id="UP000256977"/>
    </source>
</evidence>
<dbReference type="EMBL" id="QRDZ01000022">
    <property type="protein sequence ID" value="RED64498.1"/>
    <property type="molecule type" value="Genomic_DNA"/>
</dbReference>
<feature type="transmembrane region" description="Helical" evidence="7">
    <location>
        <begin position="199"/>
        <end position="217"/>
    </location>
</feature>
<dbReference type="OrthoDB" id="2518180at2"/>
<keyword evidence="6 7" id="KW-0472">Membrane</keyword>
<feature type="transmembrane region" description="Helical" evidence="7">
    <location>
        <begin position="432"/>
        <end position="452"/>
    </location>
</feature>
<dbReference type="Proteomes" id="UP000256977">
    <property type="component" value="Unassembled WGS sequence"/>
</dbReference>
<dbReference type="InterPro" id="IPR035906">
    <property type="entry name" value="MetI-like_sf"/>
</dbReference>